<gene>
    <name evidence="2" type="ORF">LCGC14_2313820</name>
</gene>
<organism evidence="2">
    <name type="scientific">marine sediment metagenome</name>
    <dbReference type="NCBI Taxonomy" id="412755"/>
    <lineage>
        <taxon>unclassified sequences</taxon>
        <taxon>metagenomes</taxon>
        <taxon>ecological metagenomes</taxon>
    </lineage>
</organism>
<protein>
    <recommendedName>
        <fullName evidence="1">Predicted 3'-5' exonuclease PolB-like domain-containing protein</fullName>
    </recommendedName>
</protein>
<proteinExistence type="predicted"/>
<dbReference type="InterPro" id="IPR012337">
    <property type="entry name" value="RNaseH-like_sf"/>
</dbReference>
<dbReference type="GO" id="GO:0003676">
    <property type="term" value="F:nucleic acid binding"/>
    <property type="evidence" value="ECO:0007669"/>
    <property type="project" value="InterPro"/>
</dbReference>
<feature type="domain" description="Predicted 3'-5' exonuclease PolB-like" evidence="1">
    <location>
        <begin position="28"/>
        <end position="215"/>
    </location>
</feature>
<dbReference type="InterPro" id="IPR036397">
    <property type="entry name" value="RNaseH_sf"/>
</dbReference>
<dbReference type="AlphaFoldDB" id="A0A0F9CJU7"/>
<sequence length="258" mass="29130">MSIKKCLVLDLETKPNEIIRLWEKRGDNDFPPPIFHEVVCAGWAELDDGFKLQGMGVLGLNEITEKEALRELVSKIDQDTLVVTFAGRRFDMPVITYRCLKYGVPTVWDKSGDFRNRYRFAGHFDLQDHLMHNGASDRLKLDHASALLGLPGKMDTLGVEVHALVARNRWLALGTYCTTDVVQTMVLFVRYAHLMGLATAAEVNQSLKSLQVYLSLLASNNSDSSYLGDRRISSLSVERGIRKVFDNCDWSSLFLEES</sequence>
<accession>A0A0F9CJU7</accession>
<dbReference type="Gene3D" id="3.30.420.10">
    <property type="entry name" value="Ribonuclease H-like superfamily/Ribonuclease H"/>
    <property type="match status" value="1"/>
</dbReference>
<comment type="caution">
    <text evidence="2">The sequence shown here is derived from an EMBL/GenBank/DDBJ whole genome shotgun (WGS) entry which is preliminary data.</text>
</comment>
<dbReference type="Pfam" id="PF10108">
    <property type="entry name" value="DNA_pol_B_exo2"/>
    <property type="match status" value="1"/>
</dbReference>
<reference evidence="2" key="1">
    <citation type="journal article" date="2015" name="Nature">
        <title>Complex archaea that bridge the gap between prokaryotes and eukaryotes.</title>
        <authorList>
            <person name="Spang A."/>
            <person name="Saw J.H."/>
            <person name="Jorgensen S.L."/>
            <person name="Zaremba-Niedzwiedzka K."/>
            <person name="Martijn J."/>
            <person name="Lind A.E."/>
            <person name="van Eijk R."/>
            <person name="Schleper C."/>
            <person name="Guy L."/>
            <person name="Ettema T.J."/>
        </authorList>
    </citation>
    <scope>NUCLEOTIDE SEQUENCE</scope>
</reference>
<evidence type="ECO:0000259" key="1">
    <source>
        <dbReference type="Pfam" id="PF10108"/>
    </source>
</evidence>
<dbReference type="EMBL" id="LAZR01032899">
    <property type="protein sequence ID" value="KKL49608.1"/>
    <property type="molecule type" value="Genomic_DNA"/>
</dbReference>
<dbReference type="InterPro" id="IPR019288">
    <property type="entry name" value="3'-5'_exonuclease_PolB-like"/>
</dbReference>
<name>A0A0F9CJU7_9ZZZZ</name>
<dbReference type="SUPFAM" id="SSF53098">
    <property type="entry name" value="Ribonuclease H-like"/>
    <property type="match status" value="1"/>
</dbReference>
<evidence type="ECO:0000313" key="2">
    <source>
        <dbReference type="EMBL" id="KKL49608.1"/>
    </source>
</evidence>